<dbReference type="PROSITE" id="PS50886">
    <property type="entry name" value="TRBD"/>
    <property type="match status" value="1"/>
</dbReference>
<dbReference type="GO" id="GO:0009328">
    <property type="term" value="C:phenylalanine-tRNA ligase complex"/>
    <property type="evidence" value="ECO:0007669"/>
    <property type="project" value="TreeGrafter"/>
</dbReference>
<dbReference type="Pfam" id="PF03484">
    <property type="entry name" value="B5"/>
    <property type="match status" value="1"/>
</dbReference>
<comment type="subunit">
    <text evidence="3 15">Tetramer of two alpha and two beta subunits.</text>
</comment>
<keyword evidence="7 15" id="KW-0479">Metal-binding</keyword>
<dbReference type="InterPro" id="IPR002547">
    <property type="entry name" value="tRNA-bd_dom"/>
</dbReference>
<dbReference type="SMART" id="SM00874">
    <property type="entry name" value="B5"/>
    <property type="match status" value="1"/>
</dbReference>
<dbReference type="EC" id="6.1.1.20" evidence="15"/>
<proteinExistence type="inferred from homology"/>
<dbReference type="InterPro" id="IPR012340">
    <property type="entry name" value="NA-bd_OB-fold"/>
</dbReference>
<dbReference type="Pfam" id="PF01588">
    <property type="entry name" value="tRNA_bind"/>
    <property type="match status" value="1"/>
</dbReference>
<evidence type="ECO:0000256" key="5">
    <source>
        <dbReference type="ARBA" id="ARBA00022555"/>
    </source>
</evidence>
<comment type="catalytic activity">
    <reaction evidence="14 15">
        <text>tRNA(Phe) + L-phenylalanine + ATP = L-phenylalanyl-tRNA(Phe) + AMP + diphosphate + H(+)</text>
        <dbReference type="Rhea" id="RHEA:19413"/>
        <dbReference type="Rhea" id="RHEA-COMP:9668"/>
        <dbReference type="Rhea" id="RHEA-COMP:9699"/>
        <dbReference type="ChEBI" id="CHEBI:15378"/>
        <dbReference type="ChEBI" id="CHEBI:30616"/>
        <dbReference type="ChEBI" id="CHEBI:33019"/>
        <dbReference type="ChEBI" id="CHEBI:58095"/>
        <dbReference type="ChEBI" id="CHEBI:78442"/>
        <dbReference type="ChEBI" id="CHEBI:78531"/>
        <dbReference type="ChEBI" id="CHEBI:456215"/>
        <dbReference type="EC" id="6.1.1.20"/>
    </reaction>
</comment>
<evidence type="ECO:0000259" key="18">
    <source>
        <dbReference type="PROSITE" id="PS51447"/>
    </source>
</evidence>
<feature type="domain" description="FDX-ACB" evidence="18">
    <location>
        <begin position="705"/>
        <end position="801"/>
    </location>
</feature>
<evidence type="ECO:0000256" key="13">
    <source>
        <dbReference type="ARBA" id="ARBA00023146"/>
    </source>
</evidence>
<dbReference type="NCBIfam" id="NF045760">
    <property type="entry name" value="YtpR"/>
    <property type="match status" value="1"/>
</dbReference>
<evidence type="ECO:0000256" key="6">
    <source>
        <dbReference type="ARBA" id="ARBA00022598"/>
    </source>
</evidence>
<dbReference type="AlphaFoldDB" id="A0A851GCN1"/>
<dbReference type="GO" id="GO:0000287">
    <property type="term" value="F:magnesium ion binding"/>
    <property type="evidence" value="ECO:0007669"/>
    <property type="project" value="UniProtKB-UniRule"/>
</dbReference>
<dbReference type="Pfam" id="PF03483">
    <property type="entry name" value="B3_4"/>
    <property type="match status" value="1"/>
</dbReference>
<evidence type="ECO:0000313" key="21">
    <source>
        <dbReference type="Proteomes" id="UP000557872"/>
    </source>
</evidence>
<keyword evidence="21" id="KW-1185">Reference proteome</keyword>
<evidence type="ECO:0000256" key="2">
    <source>
        <dbReference type="ARBA" id="ARBA00008653"/>
    </source>
</evidence>
<dbReference type="Gene3D" id="2.40.50.140">
    <property type="entry name" value="Nucleic acid-binding proteins"/>
    <property type="match status" value="1"/>
</dbReference>
<dbReference type="FunFam" id="2.40.50.140:FF:000045">
    <property type="entry name" value="Phenylalanine--tRNA ligase beta subunit"/>
    <property type="match status" value="1"/>
</dbReference>
<evidence type="ECO:0000256" key="16">
    <source>
        <dbReference type="PROSITE-ProRule" id="PRU00209"/>
    </source>
</evidence>
<dbReference type="NCBIfam" id="TIGR00472">
    <property type="entry name" value="pheT_bact"/>
    <property type="match status" value="1"/>
</dbReference>
<dbReference type="Pfam" id="PF17759">
    <property type="entry name" value="tRNA_synthFbeta"/>
    <property type="match status" value="1"/>
</dbReference>
<dbReference type="GO" id="GO:0006432">
    <property type="term" value="P:phenylalanyl-tRNA aminoacylation"/>
    <property type="evidence" value="ECO:0007669"/>
    <property type="project" value="UniProtKB-UniRule"/>
</dbReference>
<name>A0A851GCN1_9BACT</name>
<dbReference type="SMART" id="SM00896">
    <property type="entry name" value="FDX-ACB"/>
    <property type="match status" value="1"/>
</dbReference>
<organism evidence="20 21">
    <name type="scientific">Oceaniferula marina</name>
    <dbReference type="NCBI Taxonomy" id="2748318"/>
    <lineage>
        <taxon>Bacteria</taxon>
        <taxon>Pseudomonadati</taxon>
        <taxon>Verrucomicrobiota</taxon>
        <taxon>Verrucomicrobiia</taxon>
        <taxon>Verrucomicrobiales</taxon>
        <taxon>Verrucomicrobiaceae</taxon>
        <taxon>Oceaniferula</taxon>
    </lineage>
</organism>
<accession>A0A851GCN1</accession>
<dbReference type="InterPro" id="IPR045060">
    <property type="entry name" value="Phe-tRNA-ligase_IIc_bsu"/>
</dbReference>
<evidence type="ECO:0000256" key="15">
    <source>
        <dbReference type="HAMAP-Rule" id="MF_00283"/>
    </source>
</evidence>
<comment type="subcellular location">
    <subcellularLocation>
        <location evidence="1 15">Cytoplasm</location>
    </subcellularLocation>
</comment>
<dbReference type="SUPFAM" id="SSF50249">
    <property type="entry name" value="Nucleic acid-binding proteins"/>
    <property type="match status" value="1"/>
</dbReference>
<dbReference type="PROSITE" id="PS51447">
    <property type="entry name" value="FDX_ACB"/>
    <property type="match status" value="1"/>
</dbReference>
<dbReference type="PANTHER" id="PTHR10947">
    <property type="entry name" value="PHENYLALANYL-TRNA SYNTHETASE BETA CHAIN AND LEUCINE-RICH REPEAT-CONTAINING PROTEIN 47"/>
    <property type="match status" value="1"/>
</dbReference>
<dbReference type="EMBL" id="JACBAZ010000002">
    <property type="protein sequence ID" value="NWK55323.1"/>
    <property type="molecule type" value="Genomic_DNA"/>
</dbReference>
<dbReference type="SUPFAM" id="SSF46955">
    <property type="entry name" value="Putative DNA-binding domain"/>
    <property type="match status" value="1"/>
</dbReference>
<feature type="binding site" evidence="15">
    <location>
        <position position="459"/>
    </location>
    <ligand>
        <name>Mg(2+)</name>
        <dbReference type="ChEBI" id="CHEBI:18420"/>
        <note>shared with alpha subunit</note>
    </ligand>
</feature>
<dbReference type="HAMAP" id="MF_00283">
    <property type="entry name" value="Phe_tRNA_synth_beta1"/>
    <property type="match status" value="1"/>
</dbReference>
<keyword evidence="4 15" id="KW-0963">Cytoplasm</keyword>
<evidence type="ECO:0000256" key="10">
    <source>
        <dbReference type="ARBA" id="ARBA00022842"/>
    </source>
</evidence>
<feature type="binding site" evidence="15">
    <location>
        <position position="456"/>
    </location>
    <ligand>
        <name>Mg(2+)</name>
        <dbReference type="ChEBI" id="CHEBI:18420"/>
        <note>shared with alpha subunit</note>
    </ligand>
</feature>
<dbReference type="SUPFAM" id="SSF56037">
    <property type="entry name" value="PheT/TilS domain"/>
    <property type="match status" value="1"/>
</dbReference>
<evidence type="ECO:0000256" key="9">
    <source>
        <dbReference type="ARBA" id="ARBA00022840"/>
    </source>
</evidence>
<reference evidence="20 21" key="1">
    <citation type="submission" date="2020-07" db="EMBL/GenBank/DDBJ databases">
        <title>Roseicoccus Jingziensis gen. nov., sp. nov., isolated from coastal seawater.</title>
        <authorList>
            <person name="Feng X."/>
        </authorList>
    </citation>
    <scope>NUCLEOTIDE SEQUENCE [LARGE SCALE GENOMIC DNA]</scope>
    <source>
        <strain evidence="20 21">N1E253</strain>
    </source>
</reference>
<dbReference type="InterPro" id="IPR041616">
    <property type="entry name" value="PheRS_beta_core"/>
</dbReference>
<dbReference type="InterPro" id="IPR009061">
    <property type="entry name" value="DNA-bd_dom_put_sf"/>
</dbReference>
<keyword evidence="6 15" id="KW-0436">Ligase</keyword>
<dbReference type="Gene3D" id="3.50.40.10">
    <property type="entry name" value="Phenylalanyl-trna Synthetase, Chain B, domain 3"/>
    <property type="match status" value="1"/>
</dbReference>
<keyword evidence="11 16" id="KW-0694">RNA-binding</keyword>
<evidence type="ECO:0000259" key="17">
    <source>
        <dbReference type="PROSITE" id="PS50886"/>
    </source>
</evidence>
<evidence type="ECO:0000256" key="14">
    <source>
        <dbReference type="ARBA" id="ARBA00049255"/>
    </source>
</evidence>
<dbReference type="InterPro" id="IPR005147">
    <property type="entry name" value="tRNA_synthase_B5-dom"/>
</dbReference>
<sequence length="801" mass="86328">MNVSLNWLKDHLDLADFSLQQIDDLLTFAGVEVEGIEQKGVPSDRIVVAQVKSAEQHPNADRLKVCMVDAGEGELRQIVCGAQNYKVGDKVPCALPGSDLGGGFVIKEGKLRGVESKGMLCAAGEIGLTDVEDGLMILPEDAEIGVPLQQMFDTDTIIEVEVTPNRPDLLSHTGMARELAALAGIERTLPDRGELAETVSCEEVVRISAPDACPYYTAVKISGVSVKESPAWLKTKLEAIGLRPINNVVDVTNYVLHELGHPLHAFDGSKVSVPLDIRMAGEGETFKALDEETYTLKNEDVVISDGSGTVLALGGIMGGYDSGVTESTTDVILESAYFTPSGIRRTSRRLALSSDSSYRFERGSDPQAALKASAFAAKLITEIAGGTIEHETCVAGEAPVLTSKVELDAAKLDQLMGGSISLEGAEDILVRLGLSKADCGAWQIPSFRLDLSRHIDLVEEIARVHGLDRVPSRFTGTYVHASEVDAAYDYQMELRRKLAALGFHETQTIKLIADHSTDSTVAQMDSALPLRPLQDGDVIRVALPLSEDHAVMRPSLTPGLVATAARNIRQGVKSLLYFEIGRQFRNAGGGKAKDLEADSLALLLGGDARPASWSHQPDTLDAFDLKAVVCALLPGHEIQLNPRKREGFILAADILCEGKPIGAFAQLTPAKCRDLGSGKPIYLAELDVKKCQQLSCGTAQVDDLPQFPGSSRDAAMEAPVTLANAEIEKAIKKHNEMLLASYACFDVFTDPSGEKLAADKKSIAYSFHYRSPERTMKSKEVDTAHQKLLDHLAKALPVSFR</sequence>
<dbReference type="RefSeq" id="WP_178931843.1">
    <property type="nucleotide sequence ID" value="NZ_JACBAZ010000002.1"/>
</dbReference>
<dbReference type="InterPro" id="IPR036690">
    <property type="entry name" value="Fdx_antiC-bd_sf"/>
</dbReference>
<dbReference type="Pfam" id="PF03147">
    <property type="entry name" value="FDX-ACB"/>
    <property type="match status" value="1"/>
</dbReference>
<evidence type="ECO:0000256" key="8">
    <source>
        <dbReference type="ARBA" id="ARBA00022741"/>
    </source>
</evidence>
<protein>
    <recommendedName>
        <fullName evidence="15">Phenylalanine--tRNA ligase beta subunit</fullName>
        <ecNumber evidence="15">6.1.1.20</ecNumber>
    </recommendedName>
    <alternativeName>
        <fullName evidence="15">Phenylalanyl-tRNA synthetase beta subunit</fullName>
        <shortName evidence="15">PheRS</shortName>
    </alternativeName>
</protein>
<dbReference type="SMART" id="SM00873">
    <property type="entry name" value="B3_4"/>
    <property type="match status" value="1"/>
</dbReference>
<feature type="domain" description="TRNA-binding" evidence="17">
    <location>
        <begin position="40"/>
        <end position="149"/>
    </location>
</feature>
<dbReference type="Gene3D" id="3.30.56.10">
    <property type="match status" value="2"/>
</dbReference>
<keyword evidence="13 15" id="KW-0030">Aminoacyl-tRNA synthetase</keyword>
<gene>
    <name evidence="15" type="primary">pheT</name>
    <name evidence="20" type="ORF">HW115_06855</name>
</gene>
<feature type="domain" description="B5" evidence="19">
    <location>
        <begin position="400"/>
        <end position="472"/>
    </location>
</feature>
<comment type="cofactor">
    <cofactor evidence="15">
        <name>Mg(2+)</name>
        <dbReference type="ChEBI" id="CHEBI:18420"/>
    </cofactor>
    <text evidence="15">Binds 2 magnesium ions per tetramer.</text>
</comment>
<dbReference type="Gene3D" id="3.30.70.380">
    <property type="entry name" value="Ferrodoxin-fold anticodon-binding domain"/>
    <property type="match status" value="1"/>
</dbReference>
<comment type="similarity">
    <text evidence="2 15">Belongs to the phenylalanyl-tRNA synthetase beta subunit family. Type 1 subfamily.</text>
</comment>
<dbReference type="FunFam" id="3.50.40.10:FF:000001">
    <property type="entry name" value="Phenylalanine--tRNA ligase beta subunit"/>
    <property type="match status" value="1"/>
</dbReference>
<dbReference type="Gene3D" id="3.30.930.10">
    <property type="entry name" value="Bira Bifunctional Protein, Domain 2"/>
    <property type="match status" value="1"/>
</dbReference>
<dbReference type="SUPFAM" id="SSF54991">
    <property type="entry name" value="Anticodon-binding domain of PheRS"/>
    <property type="match status" value="1"/>
</dbReference>
<evidence type="ECO:0000313" key="20">
    <source>
        <dbReference type="EMBL" id="NWK55323.1"/>
    </source>
</evidence>
<feature type="binding site" evidence="15">
    <location>
        <position position="450"/>
    </location>
    <ligand>
        <name>Mg(2+)</name>
        <dbReference type="ChEBI" id="CHEBI:18420"/>
        <note>shared with alpha subunit</note>
    </ligand>
</feature>
<dbReference type="Proteomes" id="UP000557872">
    <property type="component" value="Unassembled WGS sequence"/>
</dbReference>
<comment type="caution">
    <text evidence="20">The sequence shown here is derived from an EMBL/GenBank/DDBJ whole genome shotgun (WGS) entry which is preliminary data.</text>
</comment>
<dbReference type="CDD" id="cd02796">
    <property type="entry name" value="tRNA_bind_bactPheRS"/>
    <property type="match status" value="1"/>
</dbReference>
<dbReference type="InterPro" id="IPR033714">
    <property type="entry name" value="tRNA_bind_bactPheRS"/>
</dbReference>
<dbReference type="PANTHER" id="PTHR10947:SF0">
    <property type="entry name" value="PHENYLALANINE--TRNA LIGASE BETA SUBUNIT"/>
    <property type="match status" value="1"/>
</dbReference>
<keyword evidence="10 15" id="KW-0460">Magnesium</keyword>
<evidence type="ECO:0000256" key="1">
    <source>
        <dbReference type="ARBA" id="ARBA00004496"/>
    </source>
</evidence>
<dbReference type="GO" id="GO:0004826">
    <property type="term" value="F:phenylalanine-tRNA ligase activity"/>
    <property type="evidence" value="ECO:0007669"/>
    <property type="project" value="UniProtKB-UniRule"/>
</dbReference>
<keyword evidence="9 15" id="KW-0067">ATP-binding</keyword>
<evidence type="ECO:0000256" key="12">
    <source>
        <dbReference type="ARBA" id="ARBA00022917"/>
    </source>
</evidence>
<dbReference type="GO" id="GO:0000049">
    <property type="term" value="F:tRNA binding"/>
    <property type="evidence" value="ECO:0007669"/>
    <property type="project" value="UniProtKB-UniRule"/>
</dbReference>
<dbReference type="InterPro" id="IPR004532">
    <property type="entry name" value="Phe-tRNA-ligase_IIc_bsu_bact"/>
</dbReference>
<keyword evidence="12 15" id="KW-0648">Protein biosynthesis</keyword>
<evidence type="ECO:0000256" key="3">
    <source>
        <dbReference type="ARBA" id="ARBA00011209"/>
    </source>
</evidence>
<dbReference type="InterPro" id="IPR005121">
    <property type="entry name" value="Fdx_antiC-bd"/>
</dbReference>
<dbReference type="GO" id="GO:0005524">
    <property type="term" value="F:ATP binding"/>
    <property type="evidence" value="ECO:0007669"/>
    <property type="project" value="UniProtKB-UniRule"/>
</dbReference>
<evidence type="ECO:0000256" key="11">
    <source>
        <dbReference type="ARBA" id="ARBA00022884"/>
    </source>
</evidence>
<keyword evidence="5 16" id="KW-0820">tRNA-binding</keyword>
<dbReference type="InterPro" id="IPR045864">
    <property type="entry name" value="aa-tRNA-synth_II/BPL/LPL"/>
</dbReference>
<dbReference type="SUPFAM" id="SSF55681">
    <property type="entry name" value="Class II aaRS and biotin synthetases"/>
    <property type="match status" value="1"/>
</dbReference>
<evidence type="ECO:0000256" key="7">
    <source>
        <dbReference type="ARBA" id="ARBA00022723"/>
    </source>
</evidence>
<dbReference type="InterPro" id="IPR005146">
    <property type="entry name" value="B3/B4_tRNA-bd"/>
</dbReference>
<keyword evidence="8 15" id="KW-0547">Nucleotide-binding</keyword>
<dbReference type="InterPro" id="IPR020825">
    <property type="entry name" value="Phe-tRNA_synthase-like_B3/B4"/>
</dbReference>
<feature type="binding site" evidence="15">
    <location>
        <position position="460"/>
    </location>
    <ligand>
        <name>Mg(2+)</name>
        <dbReference type="ChEBI" id="CHEBI:18420"/>
        <note>shared with alpha subunit</note>
    </ligand>
</feature>
<evidence type="ECO:0000259" key="19">
    <source>
        <dbReference type="PROSITE" id="PS51483"/>
    </source>
</evidence>
<evidence type="ECO:0000256" key="4">
    <source>
        <dbReference type="ARBA" id="ARBA00022490"/>
    </source>
</evidence>
<dbReference type="PROSITE" id="PS51483">
    <property type="entry name" value="B5"/>
    <property type="match status" value="1"/>
</dbReference>